<keyword evidence="3 7" id="KW-0812">Transmembrane</keyword>
<dbReference type="PRINTS" id="PR00019">
    <property type="entry name" value="LEURICHRPT"/>
</dbReference>
<name>A0ABP0TDM3_9BRYO</name>
<dbReference type="InterPro" id="IPR032675">
    <property type="entry name" value="LRR_dom_sf"/>
</dbReference>
<evidence type="ECO:0000256" key="7">
    <source>
        <dbReference type="SAM" id="Phobius"/>
    </source>
</evidence>
<evidence type="ECO:0000256" key="2">
    <source>
        <dbReference type="ARBA" id="ARBA00022614"/>
    </source>
</evidence>
<dbReference type="EMBL" id="OZ019902">
    <property type="protein sequence ID" value="CAK9193451.1"/>
    <property type="molecule type" value="Genomic_DNA"/>
</dbReference>
<evidence type="ECO:0000313" key="10">
    <source>
        <dbReference type="Proteomes" id="UP001497512"/>
    </source>
</evidence>
<dbReference type="PANTHER" id="PTHR48003:SF5">
    <property type="entry name" value="OS07G0626500 PROTEIN"/>
    <property type="match status" value="1"/>
</dbReference>
<dbReference type="InterPro" id="IPR000719">
    <property type="entry name" value="Prot_kinase_dom"/>
</dbReference>
<keyword evidence="6 7" id="KW-0472">Membrane</keyword>
<dbReference type="Gene3D" id="1.10.510.10">
    <property type="entry name" value="Transferase(Phosphotransferase) domain 1"/>
    <property type="match status" value="1"/>
</dbReference>
<evidence type="ECO:0000259" key="8">
    <source>
        <dbReference type="PROSITE" id="PS50011"/>
    </source>
</evidence>
<organism evidence="9 10">
    <name type="scientific">Sphagnum troendelagicum</name>
    <dbReference type="NCBI Taxonomy" id="128251"/>
    <lineage>
        <taxon>Eukaryota</taxon>
        <taxon>Viridiplantae</taxon>
        <taxon>Streptophyta</taxon>
        <taxon>Embryophyta</taxon>
        <taxon>Bryophyta</taxon>
        <taxon>Sphagnophytina</taxon>
        <taxon>Sphagnopsida</taxon>
        <taxon>Sphagnales</taxon>
        <taxon>Sphagnaceae</taxon>
        <taxon>Sphagnum</taxon>
    </lineage>
</organism>
<dbReference type="Pfam" id="PF13855">
    <property type="entry name" value="LRR_8"/>
    <property type="match status" value="2"/>
</dbReference>
<comment type="subcellular location">
    <subcellularLocation>
        <location evidence="1">Membrane</location>
    </subcellularLocation>
</comment>
<dbReference type="InterPro" id="IPR001245">
    <property type="entry name" value="Ser-Thr/Tyr_kinase_cat_dom"/>
</dbReference>
<dbReference type="PROSITE" id="PS50011">
    <property type="entry name" value="PROTEIN_KINASE_DOM"/>
    <property type="match status" value="1"/>
</dbReference>
<reference evidence="9" key="1">
    <citation type="submission" date="2024-02" db="EMBL/GenBank/DDBJ databases">
        <authorList>
            <consortium name="ELIXIR-Norway"/>
            <consortium name="Elixir Norway"/>
        </authorList>
    </citation>
    <scope>NUCLEOTIDE SEQUENCE</scope>
</reference>
<dbReference type="Gene3D" id="3.80.10.10">
    <property type="entry name" value="Ribonuclease Inhibitor"/>
    <property type="match status" value="3"/>
</dbReference>
<dbReference type="InterPro" id="IPR011009">
    <property type="entry name" value="Kinase-like_dom_sf"/>
</dbReference>
<keyword evidence="5 7" id="KW-1133">Transmembrane helix</keyword>
<evidence type="ECO:0000256" key="1">
    <source>
        <dbReference type="ARBA" id="ARBA00004370"/>
    </source>
</evidence>
<feature type="domain" description="Protein kinase" evidence="8">
    <location>
        <begin position="687"/>
        <end position="974"/>
    </location>
</feature>
<dbReference type="Gene3D" id="3.30.200.20">
    <property type="entry name" value="Phosphorylase Kinase, domain 1"/>
    <property type="match status" value="1"/>
</dbReference>
<evidence type="ECO:0000256" key="3">
    <source>
        <dbReference type="ARBA" id="ARBA00022692"/>
    </source>
</evidence>
<evidence type="ECO:0000256" key="5">
    <source>
        <dbReference type="ARBA" id="ARBA00022989"/>
    </source>
</evidence>
<dbReference type="Proteomes" id="UP001497512">
    <property type="component" value="Chromosome 10"/>
</dbReference>
<dbReference type="PANTHER" id="PTHR48003">
    <property type="entry name" value="OS07G0626500 PROTEIN"/>
    <property type="match status" value="1"/>
</dbReference>
<keyword evidence="2" id="KW-0433">Leucine-rich repeat</keyword>
<dbReference type="Pfam" id="PF07714">
    <property type="entry name" value="PK_Tyr_Ser-Thr"/>
    <property type="match status" value="1"/>
</dbReference>
<accession>A0ABP0TDM3</accession>
<evidence type="ECO:0000256" key="6">
    <source>
        <dbReference type="ARBA" id="ARBA00023136"/>
    </source>
</evidence>
<dbReference type="InterPro" id="IPR001611">
    <property type="entry name" value="Leu-rich_rpt"/>
</dbReference>
<keyword evidence="4" id="KW-0677">Repeat</keyword>
<dbReference type="PROSITE" id="PS51257">
    <property type="entry name" value="PROKAR_LIPOPROTEIN"/>
    <property type="match status" value="1"/>
</dbReference>
<evidence type="ECO:0000313" key="9">
    <source>
        <dbReference type="EMBL" id="CAK9193451.1"/>
    </source>
</evidence>
<dbReference type="InterPro" id="IPR003591">
    <property type="entry name" value="Leu-rich_rpt_typical-subtyp"/>
</dbReference>
<evidence type="ECO:0000256" key="4">
    <source>
        <dbReference type="ARBA" id="ARBA00022737"/>
    </source>
</evidence>
<sequence>MIRITKLPHVMTTRCRSSISCFLSTFLLSAACCTLVCCSLLICVSLAQVSGAAGAAVVSDAELLLQFKAGIVEGGTGALSAVLAKTWSLQQQQQQAGGGSTSGTCPQGWYGVTFSNEYCYVLALSLPNLSLSGEIRASTLGNLSQLTSLSLAQNSLSGSLPDDLGALSLLQSLDLSNNSFSGVVPQSFASLQSLVNLSLANNLLSGSIVDSGVLELPQLVSLNFSGNAFTGGLYFSVDLARQAKLVTLDLSKNQLSGAINPLLAELPSLTSLSLASNAFSGSIPPQFGECQSLVALDLSNNALSGPIPTMDFMEALASLKLGGNELTGAVPDQFLDDLAPLLQELDLSNNKLSGGLGQVTSITLRVLNLSSNKLEGALPSRLESCVVVDLSNNLFSGGIPLGGWSSGLEILDLSNNKLNGSLDDEALMQPFHLQAIDLSYNQLDGSIPSQLLSSPSLTEVILSNNQFSGTIPAASVQPSLGGGGGGSAQSVLPLQWLDLSRNKLSGQVPDAIGSYLHHLNVSWNNLSGTVPMNLAKIFFNLSFFPGNPHLMWPVLPNSRSNQSAQGTLGSGHQKGARNKASEVGLISGCTVGAVLFVAAVLLVYYCNTFRYTRRSLNTAGKAAAAPQVQKAVPIHLPVLDSTLSSDDGSSPSSDNPMMLKIRSPDRLAGDLIFLNASLLFTAEELSCAPAEVLGRSSHGTSYKATLENGHMLTVKWLRAGLAKKRKDFTREAKRFGGIKHPHVAPMRGYYWGLREQEKLLLSDYVSAGSLASHLYKTSTGAQRHPALTWEQRLQIALSIASGLTYLHGKQGLVHGNLKASNVLLQGPQLHVRLVDYGLHRLMTAAGTANHILSAGALGYRPPELATPRKPKPSLAGDVYAFGVILMELLTGKAAGDITSANSGAVDLPDWVRLVVSEGRPLDCFDPALVGFHRDQEPPKGMHEVLTIGLSCIAPQATRPNMRVVYDQLTALSSS</sequence>
<dbReference type="InterPro" id="IPR053059">
    <property type="entry name" value="Inactive_SerThr-Kinase_ABA"/>
</dbReference>
<dbReference type="SMART" id="SM00369">
    <property type="entry name" value="LRR_TYP"/>
    <property type="match status" value="6"/>
</dbReference>
<dbReference type="Pfam" id="PF00560">
    <property type="entry name" value="LRR_1"/>
    <property type="match status" value="7"/>
</dbReference>
<protein>
    <recommendedName>
        <fullName evidence="8">Protein kinase domain-containing protein</fullName>
    </recommendedName>
</protein>
<dbReference type="SUPFAM" id="SSF56112">
    <property type="entry name" value="Protein kinase-like (PK-like)"/>
    <property type="match status" value="1"/>
</dbReference>
<feature type="transmembrane region" description="Helical" evidence="7">
    <location>
        <begin position="583"/>
        <end position="606"/>
    </location>
</feature>
<gene>
    <name evidence="9" type="ORF">CSSPTR1EN2_LOCUS1992</name>
</gene>
<proteinExistence type="predicted"/>
<dbReference type="SUPFAM" id="SSF52058">
    <property type="entry name" value="L domain-like"/>
    <property type="match status" value="2"/>
</dbReference>
<keyword evidence="10" id="KW-1185">Reference proteome</keyword>